<reference evidence="3 4" key="1">
    <citation type="submission" date="2019-08" db="EMBL/GenBank/DDBJ databases">
        <title>Amphibian skin-associated Pigmentiphaga: genome sequence and occurrence across geography and hosts.</title>
        <authorList>
            <person name="Bletz M.C."/>
            <person name="Bunk B."/>
            <person name="Sproeer C."/>
            <person name="Biwer P."/>
            <person name="Reiter S."/>
            <person name="Rabemananjara F.C.E."/>
            <person name="Schulz S."/>
            <person name="Overmann J."/>
            <person name="Vences M."/>
        </authorList>
    </citation>
    <scope>NUCLEOTIDE SEQUENCE [LARGE SCALE GENOMIC DNA]</scope>
    <source>
        <strain evidence="3 4">Mada1488</strain>
    </source>
</reference>
<dbReference type="PANTHER" id="PTHR34219">
    <property type="entry name" value="IRON-REGULATED INNER MEMBRANE PROTEIN-RELATED"/>
    <property type="match status" value="1"/>
</dbReference>
<accession>A0A5C0AXC0</accession>
<evidence type="ECO:0000256" key="1">
    <source>
        <dbReference type="SAM" id="MobiDB-lite"/>
    </source>
</evidence>
<keyword evidence="4" id="KW-1185">Reference proteome</keyword>
<protein>
    <submittedName>
        <fullName evidence="3">PepSY domain-containing protein</fullName>
    </submittedName>
</protein>
<feature type="transmembrane region" description="Helical" evidence="2">
    <location>
        <begin position="486"/>
        <end position="506"/>
    </location>
</feature>
<evidence type="ECO:0000256" key="2">
    <source>
        <dbReference type="SAM" id="Phobius"/>
    </source>
</evidence>
<organism evidence="3 4">
    <name type="scientific">Pigmentiphaga aceris</name>
    <dbReference type="NCBI Taxonomy" id="1940612"/>
    <lineage>
        <taxon>Bacteria</taxon>
        <taxon>Pseudomonadati</taxon>
        <taxon>Pseudomonadota</taxon>
        <taxon>Betaproteobacteria</taxon>
        <taxon>Burkholderiales</taxon>
        <taxon>Alcaligenaceae</taxon>
        <taxon>Pigmentiphaga</taxon>
    </lineage>
</organism>
<dbReference type="OrthoDB" id="9776609at2"/>
<dbReference type="Pfam" id="PF03929">
    <property type="entry name" value="PepSY_TM"/>
    <property type="match status" value="1"/>
</dbReference>
<dbReference type="KEGG" id="pacr:FXN63_15705"/>
<dbReference type="Proteomes" id="UP000325161">
    <property type="component" value="Chromosome"/>
</dbReference>
<keyword evidence="2" id="KW-0472">Membrane</keyword>
<feature type="transmembrane region" description="Helical" evidence="2">
    <location>
        <begin position="424"/>
        <end position="443"/>
    </location>
</feature>
<feature type="transmembrane region" description="Helical" evidence="2">
    <location>
        <begin position="393"/>
        <end position="412"/>
    </location>
</feature>
<dbReference type="PANTHER" id="PTHR34219:SF4">
    <property type="entry name" value="PEPSY DOMAIN-CONTAINING PROTEIN"/>
    <property type="match status" value="1"/>
</dbReference>
<feature type="transmembrane region" description="Helical" evidence="2">
    <location>
        <begin position="455"/>
        <end position="474"/>
    </location>
</feature>
<dbReference type="AlphaFoldDB" id="A0A5C0AXC0"/>
<dbReference type="RefSeq" id="WP_148816169.1">
    <property type="nucleotide sequence ID" value="NZ_CP043046.1"/>
</dbReference>
<sequence length="538" mass="59767">MSTQETRKTTPKAPGIRQTMSDVHTWTGLLVGWILFAMFLTGTVSFFRDELSQWMRPEVRTTTLVDAATAANRVGDTLQRIAPDSPAWYITFPDARANTAQVTWRGTKGFESGAFDPATGQRLEARETRGAEFFYIFHFQLHYLPVIWGRIIAGICAMFMLIAIVTGVIVHKKIFVDFFTFRWGKGQRSWLDAHNVLSVFGLPFHLMITYTGLITLMALYVPWGIQAQYPTQADRARFNSEFSAFLNPTKPAGEAAPLLPLATFVQAAEQHWKDGQAGRLQVINAGDKTARVVVVRRDSQRISNSPSYQIFDGVTGEVLKTVDGARPAAETRGVLYGLHIGRFADDTLRWLYFLCSLGGTAMVGTGLVMWTVKRRTKLPDPTRPHIGFRLVERLNIASIAGLSIAMAGMLWLNRLLPVGLAQRAEWEINGFFIIWGVTLLHAIARPAKRAWLEQLWAGVALLALLPVFNLIATSRGLINSVRDGDWVFAGVDLMLLALAALLAEIARRTAKHQPRAKPAKRNAVAQPKISTGEPRTNG</sequence>
<keyword evidence="2" id="KW-1133">Transmembrane helix</keyword>
<evidence type="ECO:0000313" key="4">
    <source>
        <dbReference type="Proteomes" id="UP000325161"/>
    </source>
</evidence>
<feature type="transmembrane region" description="Helical" evidence="2">
    <location>
        <begin position="26"/>
        <end position="47"/>
    </location>
</feature>
<evidence type="ECO:0000313" key="3">
    <source>
        <dbReference type="EMBL" id="QEI07122.1"/>
    </source>
</evidence>
<name>A0A5C0AXC0_9BURK</name>
<feature type="region of interest" description="Disordered" evidence="1">
    <location>
        <begin position="512"/>
        <end position="538"/>
    </location>
</feature>
<feature type="transmembrane region" description="Helical" evidence="2">
    <location>
        <begin position="191"/>
        <end position="221"/>
    </location>
</feature>
<keyword evidence="2" id="KW-0812">Transmembrane</keyword>
<dbReference type="EMBL" id="CP043046">
    <property type="protein sequence ID" value="QEI07122.1"/>
    <property type="molecule type" value="Genomic_DNA"/>
</dbReference>
<feature type="transmembrane region" description="Helical" evidence="2">
    <location>
        <begin position="147"/>
        <end position="170"/>
    </location>
</feature>
<feature type="transmembrane region" description="Helical" evidence="2">
    <location>
        <begin position="350"/>
        <end position="372"/>
    </location>
</feature>
<proteinExistence type="predicted"/>
<gene>
    <name evidence="3" type="ORF">FXN63_15705</name>
</gene>
<dbReference type="InterPro" id="IPR005625">
    <property type="entry name" value="PepSY-ass_TM"/>
</dbReference>